<reference evidence="3 4" key="1">
    <citation type="submission" date="2017-01" db="EMBL/GenBank/DDBJ databases">
        <authorList>
            <person name="Mah S.A."/>
            <person name="Swanson W.J."/>
            <person name="Moy G.W."/>
            <person name="Vacquier V.D."/>
        </authorList>
    </citation>
    <scope>NUCLEOTIDE SEQUENCE [LARGE SCALE GENOMIC DNA]</scope>
    <source>
        <strain evidence="3 4">DSM 26375</strain>
    </source>
</reference>
<dbReference type="SUPFAM" id="SSF51230">
    <property type="entry name" value="Single hybrid motif"/>
    <property type="match status" value="1"/>
</dbReference>
<dbReference type="InterPro" id="IPR050709">
    <property type="entry name" value="Biotin_Carboxyl_Carrier/Decarb"/>
</dbReference>
<evidence type="ECO:0000313" key="4">
    <source>
        <dbReference type="Proteomes" id="UP000186141"/>
    </source>
</evidence>
<accession>A0A1N7KLG6</accession>
<dbReference type="PROSITE" id="PS50968">
    <property type="entry name" value="BIOTINYL_LIPOYL"/>
    <property type="match status" value="1"/>
</dbReference>
<evidence type="ECO:0000259" key="2">
    <source>
        <dbReference type="PROSITE" id="PS50968"/>
    </source>
</evidence>
<dbReference type="AlphaFoldDB" id="A0A1N7KLG6"/>
<name>A0A1N7KLG6_9RHOB</name>
<dbReference type="InterPro" id="IPR011053">
    <property type="entry name" value="Single_hybrid_motif"/>
</dbReference>
<dbReference type="Proteomes" id="UP000186141">
    <property type="component" value="Unassembled WGS sequence"/>
</dbReference>
<gene>
    <name evidence="3" type="ORF">SAMN05421774_101523</name>
</gene>
<keyword evidence="1" id="KW-0092">Biotin</keyword>
<dbReference type="PANTHER" id="PTHR45266">
    <property type="entry name" value="OXALOACETATE DECARBOXYLASE ALPHA CHAIN"/>
    <property type="match status" value="1"/>
</dbReference>
<dbReference type="Gene3D" id="2.40.50.100">
    <property type="match status" value="1"/>
</dbReference>
<dbReference type="RefSeq" id="WP_076528383.1">
    <property type="nucleotide sequence ID" value="NZ_BMEH01000001.1"/>
</dbReference>
<feature type="domain" description="Lipoyl-binding" evidence="2">
    <location>
        <begin position="69"/>
        <end position="145"/>
    </location>
</feature>
<proteinExistence type="predicted"/>
<dbReference type="CDD" id="cd06850">
    <property type="entry name" value="biotinyl_domain"/>
    <property type="match status" value="1"/>
</dbReference>
<sequence>MAVKFTLGPATHEIAVLARHPLTLSVDGRIHLVERAAPGPVLAGDDSETMVRLHGRTYRLRRIDPRAEAAGTGAAEDELRAPMPGAVVSVHATPGEAVTAGQTLVTIESMKLQTALQAPRDGVLAEIAYAEGATFEKDAVIARLETLPKGEPA</sequence>
<dbReference type="PANTHER" id="PTHR45266:SF3">
    <property type="entry name" value="OXALOACETATE DECARBOXYLASE ALPHA CHAIN"/>
    <property type="match status" value="1"/>
</dbReference>
<dbReference type="InterPro" id="IPR000089">
    <property type="entry name" value="Biotin_lipoyl"/>
</dbReference>
<organism evidence="3 4">
    <name type="scientific">Gemmobacter megaterium</name>
    <dbReference type="NCBI Taxonomy" id="1086013"/>
    <lineage>
        <taxon>Bacteria</taxon>
        <taxon>Pseudomonadati</taxon>
        <taxon>Pseudomonadota</taxon>
        <taxon>Alphaproteobacteria</taxon>
        <taxon>Rhodobacterales</taxon>
        <taxon>Paracoccaceae</taxon>
        <taxon>Gemmobacter</taxon>
    </lineage>
</organism>
<keyword evidence="4" id="KW-1185">Reference proteome</keyword>
<dbReference type="Pfam" id="PF00364">
    <property type="entry name" value="Biotin_lipoyl"/>
    <property type="match status" value="1"/>
</dbReference>
<protein>
    <submittedName>
        <fullName evidence="3">Biotin carboxyl carrier protein</fullName>
    </submittedName>
</protein>
<dbReference type="STRING" id="1086013.SAMN05421774_101523"/>
<dbReference type="OrthoDB" id="8902504at2"/>
<dbReference type="EMBL" id="FTOT01000001">
    <property type="protein sequence ID" value="SIS62356.1"/>
    <property type="molecule type" value="Genomic_DNA"/>
</dbReference>
<evidence type="ECO:0000256" key="1">
    <source>
        <dbReference type="ARBA" id="ARBA00023267"/>
    </source>
</evidence>
<evidence type="ECO:0000313" key="3">
    <source>
        <dbReference type="EMBL" id="SIS62356.1"/>
    </source>
</evidence>